<feature type="repeat" description="ANK" evidence="1">
    <location>
        <begin position="124"/>
        <end position="156"/>
    </location>
</feature>
<name>A0A5S9IK50_UABAM</name>
<evidence type="ECO:0000313" key="3">
    <source>
        <dbReference type="EMBL" id="BBM82530.1"/>
    </source>
</evidence>
<evidence type="ECO:0000256" key="2">
    <source>
        <dbReference type="SAM" id="SignalP"/>
    </source>
</evidence>
<keyword evidence="4" id="KW-1185">Reference proteome</keyword>
<dbReference type="Pfam" id="PF00023">
    <property type="entry name" value="Ank"/>
    <property type="match status" value="1"/>
</dbReference>
<sequence length="173" mass="18399">MMHKTSQWMTKITLLITIIFVCSSCSTANQLAGSLTAGLTGFSGGAQTSLTSGGGDDFGSIGSDFAEESVDDQYKAIDQSFANIKKLNNTRSEIPNTVPYAYFKILKNFRDQIGSGNVNNRDETGKTPLVAAIEKNDAAMVQFLVDKGANVDEQAIAAAEKTGNSFILKALGN</sequence>
<dbReference type="PROSITE" id="PS50088">
    <property type="entry name" value="ANK_REPEAT"/>
    <property type="match status" value="1"/>
</dbReference>
<dbReference type="AlphaFoldDB" id="A0A5S9IK50"/>
<dbReference type="Proteomes" id="UP000326354">
    <property type="component" value="Chromosome"/>
</dbReference>
<evidence type="ECO:0008006" key="5">
    <source>
        <dbReference type="Google" id="ProtNLM"/>
    </source>
</evidence>
<gene>
    <name evidence="3" type="ORF">UABAM_00873</name>
</gene>
<dbReference type="SMART" id="SM00248">
    <property type="entry name" value="ANK"/>
    <property type="match status" value="1"/>
</dbReference>
<dbReference type="RefSeq" id="WP_151966770.1">
    <property type="nucleotide sequence ID" value="NZ_AP019860.1"/>
</dbReference>
<evidence type="ECO:0000313" key="4">
    <source>
        <dbReference type="Proteomes" id="UP000326354"/>
    </source>
</evidence>
<keyword evidence="1" id="KW-0040">ANK repeat</keyword>
<reference evidence="3 4" key="1">
    <citation type="submission" date="2019-08" db="EMBL/GenBank/DDBJ databases">
        <title>Complete genome sequence of Candidatus Uab amorphum.</title>
        <authorList>
            <person name="Shiratori T."/>
            <person name="Suzuki S."/>
            <person name="Kakizawa Y."/>
            <person name="Ishida K."/>
        </authorList>
    </citation>
    <scope>NUCLEOTIDE SEQUENCE [LARGE SCALE GENOMIC DNA]</scope>
    <source>
        <strain evidence="3 4">SRT547</strain>
    </source>
</reference>
<accession>A0A5S9IK50</accession>
<dbReference type="PROSITE" id="PS50297">
    <property type="entry name" value="ANK_REP_REGION"/>
    <property type="match status" value="1"/>
</dbReference>
<keyword evidence="2" id="KW-0732">Signal</keyword>
<dbReference type="OrthoDB" id="7390289at2"/>
<evidence type="ECO:0000256" key="1">
    <source>
        <dbReference type="PROSITE-ProRule" id="PRU00023"/>
    </source>
</evidence>
<dbReference type="InterPro" id="IPR002110">
    <property type="entry name" value="Ankyrin_rpt"/>
</dbReference>
<dbReference type="EMBL" id="AP019860">
    <property type="protein sequence ID" value="BBM82530.1"/>
    <property type="molecule type" value="Genomic_DNA"/>
</dbReference>
<protein>
    <recommendedName>
        <fullName evidence="5">Ankyrin repeat domain-containing protein</fullName>
    </recommendedName>
</protein>
<dbReference type="SUPFAM" id="SSF48403">
    <property type="entry name" value="Ankyrin repeat"/>
    <property type="match status" value="1"/>
</dbReference>
<feature type="signal peptide" evidence="2">
    <location>
        <begin position="1"/>
        <end position="28"/>
    </location>
</feature>
<dbReference type="KEGG" id="uam:UABAM_00873"/>
<dbReference type="InterPro" id="IPR036770">
    <property type="entry name" value="Ankyrin_rpt-contain_sf"/>
</dbReference>
<organism evidence="3 4">
    <name type="scientific">Uabimicrobium amorphum</name>
    <dbReference type="NCBI Taxonomy" id="2596890"/>
    <lineage>
        <taxon>Bacteria</taxon>
        <taxon>Pseudomonadati</taxon>
        <taxon>Planctomycetota</taxon>
        <taxon>Candidatus Uabimicrobiia</taxon>
        <taxon>Candidatus Uabimicrobiales</taxon>
        <taxon>Candidatus Uabimicrobiaceae</taxon>
        <taxon>Candidatus Uabimicrobium</taxon>
    </lineage>
</organism>
<dbReference type="Gene3D" id="1.25.40.20">
    <property type="entry name" value="Ankyrin repeat-containing domain"/>
    <property type="match status" value="1"/>
</dbReference>
<feature type="chain" id="PRO_5025050534" description="Ankyrin repeat domain-containing protein" evidence="2">
    <location>
        <begin position="29"/>
        <end position="173"/>
    </location>
</feature>
<proteinExistence type="predicted"/>